<gene>
    <name evidence="1" type="ORF">ON006_24775</name>
</gene>
<name>A0A9E8N8Z9_9BACT</name>
<evidence type="ECO:0000313" key="1">
    <source>
        <dbReference type="EMBL" id="WAC10948.1"/>
    </source>
</evidence>
<protein>
    <submittedName>
        <fullName evidence="1">Uncharacterized protein</fullName>
    </submittedName>
</protein>
<dbReference type="Proteomes" id="UP001164653">
    <property type="component" value="Chromosome"/>
</dbReference>
<dbReference type="AlphaFoldDB" id="A0A9E8N8Z9"/>
<dbReference type="RefSeq" id="WP_244822708.1">
    <property type="nucleotide sequence ID" value="NZ_CP112998.1"/>
</dbReference>
<accession>A0A9E8N8Z9</accession>
<evidence type="ECO:0000313" key="2">
    <source>
        <dbReference type="Proteomes" id="UP001164653"/>
    </source>
</evidence>
<organism evidence="1 2">
    <name type="scientific">Dyadobacter pollutisoli</name>
    <dbReference type="NCBI Taxonomy" id="2910158"/>
    <lineage>
        <taxon>Bacteria</taxon>
        <taxon>Pseudomonadati</taxon>
        <taxon>Bacteroidota</taxon>
        <taxon>Cytophagia</taxon>
        <taxon>Cytophagales</taxon>
        <taxon>Spirosomataceae</taxon>
        <taxon>Dyadobacter</taxon>
    </lineage>
</organism>
<keyword evidence="2" id="KW-1185">Reference proteome</keyword>
<sequence>MKKLILLMLLSLDGYCIVKYDEGRLMINGVQLLQDLKDPTAYYYLPQFPRIARKDDNSFEFLCIKYVSKASNENNGGIFHALIEFSLPDDMIGAIETELKKQVPGAKIAGPVPMQQAMVDGEDGMANIKVVSAIMNEGENNKFLKGKVLTSAFAPFLPKSRAAIAVNLNQEGATLLWESFKGNTSDVSVSLQGYYEAYVQGYNASVSVEVSTLYAHFSKIMSNQEGFDKSQIRKVVDDLQQSQVMKVEVFDRSEGLGIKADNMQKILDLVTEKLTTLLFDSQNGWAVLPEKEKAVEKGQLAGRQQAGWLNRLFRGVENNAYYTDHQFVLKDIKDIRTRQFYLNLSKATSIKVPVFASGNLSGLYNELTTQSPDKYFRTVFLDDPDFQKREVAFQLDGSFAETFSDLLNFVSVTFRKAYATGENDVSEDIVIRKTDVEKGSDLKIVKYPRLGLKGENWLDYQYKIDWSLKGNNISIREPADSNGWIKANGSSVILVPPFKKRVVELEFDKNMMKERGYISANIRFFVVLNRQPQTQKSFSLKQSDASASLKFSLFHDDNEAVAYQITWYGNTGKVEEDLKELARGENYLYLQTPATSQLQK</sequence>
<dbReference type="KEGG" id="dpf:ON006_24775"/>
<proteinExistence type="predicted"/>
<dbReference type="EMBL" id="CP112998">
    <property type="protein sequence ID" value="WAC10948.1"/>
    <property type="molecule type" value="Genomic_DNA"/>
</dbReference>
<reference evidence="1" key="1">
    <citation type="submission" date="2022-11" db="EMBL/GenBank/DDBJ databases">
        <title>Dyadobacter pollutisoli sp. nov., isolated from plastic dumped soil.</title>
        <authorList>
            <person name="Kim J.M."/>
            <person name="Kim K.R."/>
            <person name="Lee J.K."/>
            <person name="Hao L."/>
            <person name="Jeon C.O."/>
        </authorList>
    </citation>
    <scope>NUCLEOTIDE SEQUENCE</scope>
    <source>
        <strain evidence="1">U1</strain>
    </source>
</reference>